<dbReference type="EMBL" id="JAVRER010000004">
    <property type="protein sequence ID" value="MDT0414640.1"/>
    <property type="molecule type" value="Genomic_DNA"/>
</dbReference>
<gene>
    <name evidence="1" type="ORF">RM574_03985</name>
</gene>
<dbReference type="Proteomes" id="UP001183607">
    <property type="component" value="Unassembled WGS sequence"/>
</dbReference>
<protein>
    <submittedName>
        <fullName evidence="1">DUF1697 domain-containing protein</fullName>
    </submittedName>
</protein>
<dbReference type="PIRSF" id="PIRSF008502">
    <property type="entry name" value="UCP008502"/>
    <property type="match status" value="1"/>
</dbReference>
<organism evidence="1 2">
    <name type="scientific">Streptomyces evansiae</name>
    <dbReference type="NCBI Taxonomy" id="3075535"/>
    <lineage>
        <taxon>Bacteria</taxon>
        <taxon>Bacillati</taxon>
        <taxon>Actinomycetota</taxon>
        <taxon>Actinomycetes</taxon>
        <taxon>Kitasatosporales</taxon>
        <taxon>Streptomycetaceae</taxon>
        <taxon>Streptomyces</taxon>
    </lineage>
</organism>
<name>A0ABD5DZJ7_9ACTN</name>
<dbReference type="Pfam" id="PF08002">
    <property type="entry name" value="DUF1697"/>
    <property type="match status" value="1"/>
</dbReference>
<evidence type="ECO:0000313" key="1">
    <source>
        <dbReference type="EMBL" id="MDT0414640.1"/>
    </source>
</evidence>
<reference evidence="2" key="1">
    <citation type="submission" date="2023-07" db="EMBL/GenBank/DDBJ databases">
        <title>30 novel species of actinomycetes from the DSMZ collection.</title>
        <authorList>
            <person name="Nouioui I."/>
        </authorList>
    </citation>
    <scope>NUCLEOTIDE SEQUENCE [LARGE SCALE GENOMIC DNA]</scope>
    <source>
        <strain evidence="2">DSM 41982</strain>
    </source>
</reference>
<comment type="caution">
    <text evidence="1">The sequence shown here is derived from an EMBL/GenBank/DDBJ whole genome shotgun (WGS) entry which is preliminary data.</text>
</comment>
<dbReference type="SUPFAM" id="SSF160379">
    <property type="entry name" value="SP0830-like"/>
    <property type="match status" value="1"/>
</dbReference>
<dbReference type="RefSeq" id="WP_093853492.1">
    <property type="nucleotide sequence ID" value="NZ_JAVRER010000004.1"/>
</dbReference>
<dbReference type="AlphaFoldDB" id="A0ABD5DZJ7"/>
<evidence type="ECO:0000313" key="2">
    <source>
        <dbReference type="Proteomes" id="UP001183607"/>
    </source>
</evidence>
<dbReference type="PANTHER" id="PTHR36439:SF1">
    <property type="entry name" value="DUF1697 DOMAIN-CONTAINING PROTEIN"/>
    <property type="match status" value="1"/>
</dbReference>
<dbReference type="PANTHER" id="PTHR36439">
    <property type="entry name" value="BLL4334 PROTEIN"/>
    <property type="match status" value="1"/>
</dbReference>
<proteinExistence type="predicted"/>
<accession>A0ABD5DZJ7</accession>
<dbReference type="InterPro" id="IPR012545">
    <property type="entry name" value="DUF1697"/>
</dbReference>
<sequence length="190" mass="20172">MTSASVALLRGVNVGTAHKVPMARLRELAAGLGHRAVRTHLNSGNLVFVPGEPRPPEEHAAALAAALEGEFGFAVPVLVLDAVRLRAALAANPYPEGTFQGSRLQFVFLSGPADPARFADLDPAAHAPDDYRIGDRVLYLHTPDGLSRSALATELLRPARLPGLFTTTRTWNTVGKLLALAEQAEEDTGP</sequence>
<dbReference type="Gene3D" id="3.30.70.1280">
    <property type="entry name" value="SP0830-like domains"/>
    <property type="match status" value="1"/>
</dbReference>